<dbReference type="PANTHER" id="PTHR34846">
    <property type="entry name" value="4-CARBOXYMUCONOLACTONE DECARBOXYLASE FAMILY PROTEIN (AFU_ORTHOLOGUE AFUA_6G11590)"/>
    <property type="match status" value="1"/>
</dbReference>
<evidence type="ECO:0000259" key="1">
    <source>
        <dbReference type="Pfam" id="PF02627"/>
    </source>
</evidence>
<feature type="domain" description="Carboxymuconolactone decarboxylase-like" evidence="1">
    <location>
        <begin position="12"/>
        <end position="95"/>
    </location>
</feature>
<reference evidence="2" key="1">
    <citation type="submission" date="2016-02" db="EMBL/GenBank/DDBJ databases">
        <title>Genomic sequences of Ochrobactrum anthropi.</title>
        <authorList>
            <person name="Chudasama K.S."/>
            <person name="Thaker V.S."/>
        </authorList>
    </citation>
    <scope>NUCLEOTIDE SEQUENCE [LARGE SCALE GENOMIC DNA]</scope>
    <source>
        <strain evidence="2">SUBG007</strain>
    </source>
</reference>
<evidence type="ECO:0000313" key="2">
    <source>
        <dbReference type="EMBL" id="KYB44936.1"/>
    </source>
</evidence>
<dbReference type="InterPro" id="IPR003779">
    <property type="entry name" value="CMD-like"/>
</dbReference>
<keyword evidence="2" id="KW-0560">Oxidoreductase</keyword>
<accession>A0A656Z6V9</accession>
<dbReference type="SUPFAM" id="SSF69118">
    <property type="entry name" value="AhpD-like"/>
    <property type="match status" value="1"/>
</dbReference>
<dbReference type="EMBL" id="LUAY01007035">
    <property type="protein sequence ID" value="KYB44936.1"/>
    <property type="molecule type" value="Genomic_DNA"/>
</dbReference>
<comment type="caution">
    <text evidence="2">The sequence shown here is derived from an EMBL/GenBank/DDBJ whole genome shotgun (WGS) entry which is preliminary data.</text>
</comment>
<dbReference type="InterPro" id="IPR004675">
    <property type="entry name" value="AhpD_core"/>
</dbReference>
<sequence length="150" mass="16775">MTARFDFPAVAPDAFEAVVALDTYVRKASGIEPRLLHLLKLRASQMNGCAYCVDMHVKEARRDGLGEQWINLISVWRDSPVFNARERAVLGWTEALTNVAQTHAPDTDFQALQTFFTEAEITRISVAIGTINVWNRLCVGFRSLHPVDAS</sequence>
<dbReference type="Pfam" id="PF02627">
    <property type="entry name" value="CMD"/>
    <property type="match status" value="1"/>
</dbReference>
<dbReference type="GO" id="GO:0051920">
    <property type="term" value="F:peroxiredoxin activity"/>
    <property type="evidence" value="ECO:0007669"/>
    <property type="project" value="InterPro"/>
</dbReference>
<dbReference type="Gene3D" id="1.20.1290.10">
    <property type="entry name" value="AhpD-like"/>
    <property type="match status" value="1"/>
</dbReference>
<organism evidence="2">
    <name type="scientific">Brucella anthropi</name>
    <name type="common">Ochrobactrum anthropi</name>
    <dbReference type="NCBI Taxonomy" id="529"/>
    <lineage>
        <taxon>Bacteria</taxon>
        <taxon>Pseudomonadati</taxon>
        <taxon>Pseudomonadota</taxon>
        <taxon>Alphaproteobacteria</taxon>
        <taxon>Hyphomicrobiales</taxon>
        <taxon>Brucellaceae</taxon>
        <taxon>Brucella/Ochrobactrum group</taxon>
        <taxon>Brucella</taxon>
    </lineage>
</organism>
<keyword evidence="2" id="KW-0575">Peroxidase</keyword>
<dbReference type="InterPro" id="IPR029032">
    <property type="entry name" value="AhpD-like"/>
</dbReference>
<protein>
    <submittedName>
        <fullName evidence="2">Alkylhydroperoxidase</fullName>
    </submittedName>
</protein>
<dbReference type="PANTHER" id="PTHR34846:SF10">
    <property type="entry name" value="CYTOPLASMIC PROTEIN"/>
    <property type="match status" value="1"/>
</dbReference>
<proteinExistence type="predicted"/>
<dbReference type="AlphaFoldDB" id="A0A656Z6V9"/>
<dbReference type="NCBIfam" id="TIGR00778">
    <property type="entry name" value="ahpD_dom"/>
    <property type="match status" value="1"/>
</dbReference>
<name>A0A656Z6V9_BRUAN</name>
<gene>
    <name evidence="2" type="ORF">AB664_16480</name>
</gene>